<dbReference type="GO" id="GO:0016705">
    <property type="term" value="F:oxidoreductase activity, acting on paired donors, with incorporation or reduction of molecular oxygen"/>
    <property type="evidence" value="ECO:0007669"/>
    <property type="project" value="UniProtKB-ARBA"/>
</dbReference>
<evidence type="ECO:0000256" key="5">
    <source>
        <dbReference type="ARBA" id="ARBA00049958"/>
    </source>
</evidence>
<dbReference type="InterPro" id="IPR001075">
    <property type="entry name" value="NIF_FeS_clus_asmbl_NifU_C"/>
</dbReference>
<dbReference type="SUPFAM" id="SSF117916">
    <property type="entry name" value="Fe-S cluster assembly (FSCA) domain-like"/>
    <property type="match status" value="1"/>
</dbReference>
<evidence type="ECO:0000256" key="4">
    <source>
        <dbReference type="ARBA" id="ARBA00023014"/>
    </source>
</evidence>
<keyword evidence="3" id="KW-0408">Iron</keyword>
<evidence type="ECO:0000256" key="3">
    <source>
        <dbReference type="ARBA" id="ARBA00023004"/>
    </source>
</evidence>
<dbReference type="PANTHER" id="PTHR11178">
    <property type="entry name" value="IRON-SULFUR CLUSTER SCAFFOLD PROTEIN NFU-RELATED"/>
    <property type="match status" value="1"/>
</dbReference>
<dbReference type="GO" id="GO:0005506">
    <property type="term" value="F:iron ion binding"/>
    <property type="evidence" value="ECO:0007669"/>
    <property type="project" value="InterPro"/>
</dbReference>
<dbReference type="RefSeq" id="WP_192037560.1">
    <property type="nucleotide sequence ID" value="NZ_JACYWE010000001.1"/>
</dbReference>
<evidence type="ECO:0000256" key="1">
    <source>
        <dbReference type="ARBA" id="ARBA00022714"/>
    </source>
</evidence>
<name>A0A927J9Q0_9ACTN</name>
<dbReference type="GO" id="GO:0051537">
    <property type="term" value="F:2 iron, 2 sulfur cluster binding"/>
    <property type="evidence" value="ECO:0007669"/>
    <property type="project" value="UniProtKB-KW"/>
</dbReference>
<accession>A0A927J9Q0</accession>
<evidence type="ECO:0000313" key="8">
    <source>
        <dbReference type="Proteomes" id="UP000642993"/>
    </source>
</evidence>
<dbReference type="Gene3D" id="2.102.10.10">
    <property type="entry name" value="Rieske [2Fe-2S] iron-sulphur domain"/>
    <property type="match status" value="1"/>
</dbReference>
<keyword evidence="1" id="KW-0001">2Fe-2S</keyword>
<dbReference type="Pfam" id="PF01106">
    <property type="entry name" value="NifU"/>
    <property type="match status" value="1"/>
</dbReference>
<organism evidence="7 8">
    <name type="scientific">Lolliginicoccus lacisalsi</name>
    <dbReference type="NCBI Taxonomy" id="2742202"/>
    <lineage>
        <taxon>Bacteria</taxon>
        <taxon>Bacillati</taxon>
        <taxon>Actinomycetota</taxon>
        <taxon>Actinomycetes</taxon>
        <taxon>Mycobacteriales</taxon>
        <taxon>Hoyosellaceae</taxon>
        <taxon>Lolliginicoccus</taxon>
    </lineage>
</organism>
<dbReference type="GO" id="GO:0016226">
    <property type="term" value="P:iron-sulfur cluster assembly"/>
    <property type="evidence" value="ECO:0007669"/>
    <property type="project" value="InterPro"/>
</dbReference>
<dbReference type="Gene3D" id="3.30.300.130">
    <property type="entry name" value="Fe-S cluster assembly (FSCA)"/>
    <property type="match status" value="1"/>
</dbReference>
<dbReference type="Proteomes" id="UP000642993">
    <property type="component" value="Unassembled WGS sequence"/>
</dbReference>
<proteinExistence type="predicted"/>
<evidence type="ECO:0000256" key="2">
    <source>
        <dbReference type="ARBA" id="ARBA00022723"/>
    </source>
</evidence>
<evidence type="ECO:0000259" key="6">
    <source>
        <dbReference type="PROSITE" id="PS51296"/>
    </source>
</evidence>
<keyword evidence="2" id="KW-0479">Metal-binding</keyword>
<dbReference type="SUPFAM" id="SSF50022">
    <property type="entry name" value="ISP domain"/>
    <property type="match status" value="1"/>
</dbReference>
<comment type="function">
    <text evidence="5">May be involved in the formation or repair of [Fe-S] clusters present in iron-sulfur proteins.</text>
</comment>
<keyword evidence="8" id="KW-1185">Reference proteome</keyword>
<comment type="caution">
    <text evidence="7">The sequence shown here is derived from an EMBL/GenBank/DDBJ whole genome shotgun (WGS) entry which is preliminary data.</text>
</comment>
<sequence length="312" mass="32574">MPAGSPGTWRDAGDRIDGLLDAMSASGPIARERAETLVREVVGLYGAGLEQILRVIGEHDGGVILRKIADDDLVASLLLVHGLHPDDVEARVRKALDSVRPYLGSHGGDVDLIGVDEGVVRLRFQGTCKSCPSSSVTLELAVEDAVRSAAPEITDIQVETEDRSGDGSSGLIAPDTLFAKVHQNGSDHNGPHHAGSWAELPELEGLADGEVAGFAVGGTTILACRVGEEAYAFIDRCGHCLGSMAGAVLHRQAGTRTAVLRCPRCRAHFDIGRAGASIDDTSSEHGGEHLTPLPVLRREGVLSVSVPAGAGQ</sequence>
<protein>
    <submittedName>
        <fullName evidence="7">NifU family protein</fullName>
    </submittedName>
</protein>
<reference evidence="7" key="1">
    <citation type="submission" date="2020-09" db="EMBL/GenBank/DDBJ databases">
        <title>Hoyosella lacisalsi sp. nov., a halotolerant actinobacterium isolated from soil of Lake Gudzhirganskoe.</title>
        <authorList>
            <person name="Yang Q."/>
            <person name="Guo P.Y."/>
            <person name="Liu S.W."/>
            <person name="Li F.N."/>
            <person name="Sun C.H."/>
        </authorList>
    </citation>
    <scope>NUCLEOTIDE SEQUENCE</scope>
    <source>
        <strain evidence="7">G463</strain>
    </source>
</reference>
<gene>
    <name evidence="7" type="ORF">HT102_01075</name>
</gene>
<evidence type="ECO:0000313" key="7">
    <source>
        <dbReference type="EMBL" id="MBD8505081.1"/>
    </source>
</evidence>
<dbReference type="InterPro" id="IPR017941">
    <property type="entry name" value="Rieske_2Fe-2S"/>
</dbReference>
<dbReference type="Pfam" id="PF00355">
    <property type="entry name" value="Rieske"/>
    <property type="match status" value="1"/>
</dbReference>
<dbReference type="GO" id="GO:0004497">
    <property type="term" value="F:monooxygenase activity"/>
    <property type="evidence" value="ECO:0007669"/>
    <property type="project" value="UniProtKB-ARBA"/>
</dbReference>
<dbReference type="InterPro" id="IPR036922">
    <property type="entry name" value="Rieske_2Fe-2S_sf"/>
</dbReference>
<keyword evidence="4" id="KW-0411">Iron-sulfur</keyword>
<dbReference type="PROSITE" id="PS51296">
    <property type="entry name" value="RIESKE"/>
    <property type="match status" value="1"/>
</dbReference>
<dbReference type="AlphaFoldDB" id="A0A927J9Q0"/>
<feature type="domain" description="Rieske" evidence="6">
    <location>
        <begin position="197"/>
        <end position="304"/>
    </location>
</feature>
<dbReference type="EMBL" id="JACYWE010000001">
    <property type="protein sequence ID" value="MBD8505081.1"/>
    <property type="molecule type" value="Genomic_DNA"/>
</dbReference>
<dbReference type="InterPro" id="IPR034904">
    <property type="entry name" value="FSCA_dom_sf"/>
</dbReference>